<feature type="transmembrane region" description="Helical" evidence="5">
    <location>
        <begin position="108"/>
        <end position="132"/>
    </location>
</feature>
<proteinExistence type="predicted"/>
<evidence type="ECO:0000313" key="8">
    <source>
        <dbReference type="Proteomes" id="UP001558652"/>
    </source>
</evidence>
<feature type="transmembrane region" description="Helical" evidence="5">
    <location>
        <begin position="223"/>
        <end position="250"/>
    </location>
</feature>
<evidence type="ECO:0000259" key="6">
    <source>
        <dbReference type="Pfam" id="PF00916"/>
    </source>
</evidence>
<dbReference type="SUPFAM" id="SSF52507">
    <property type="entry name" value="Homo-oligomeric flavin-containing Cys decarboxylases, HFCD"/>
    <property type="match status" value="1"/>
</dbReference>
<dbReference type="InterPro" id="IPR001902">
    <property type="entry name" value="SLC26A/SulP_fam"/>
</dbReference>
<feature type="transmembrane region" description="Helical" evidence="5">
    <location>
        <begin position="426"/>
        <end position="454"/>
    </location>
</feature>
<dbReference type="Gene3D" id="3.30.750.24">
    <property type="entry name" value="STAS domain"/>
    <property type="match status" value="1"/>
</dbReference>
<gene>
    <name evidence="7" type="ORF">AAG570_005595</name>
</gene>
<evidence type="ECO:0000256" key="3">
    <source>
        <dbReference type="ARBA" id="ARBA00022989"/>
    </source>
</evidence>
<dbReference type="InterPro" id="IPR036513">
    <property type="entry name" value="STAS_dom_sf"/>
</dbReference>
<accession>A0ABD0XZK2</accession>
<evidence type="ECO:0000256" key="4">
    <source>
        <dbReference type="ARBA" id="ARBA00023136"/>
    </source>
</evidence>
<organism evidence="7 8">
    <name type="scientific">Ranatra chinensis</name>
    <dbReference type="NCBI Taxonomy" id="642074"/>
    <lineage>
        <taxon>Eukaryota</taxon>
        <taxon>Metazoa</taxon>
        <taxon>Ecdysozoa</taxon>
        <taxon>Arthropoda</taxon>
        <taxon>Hexapoda</taxon>
        <taxon>Insecta</taxon>
        <taxon>Pterygota</taxon>
        <taxon>Neoptera</taxon>
        <taxon>Paraneoptera</taxon>
        <taxon>Hemiptera</taxon>
        <taxon>Heteroptera</taxon>
        <taxon>Panheteroptera</taxon>
        <taxon>Nepomorpha</taxon>
        <taxon>Nepidae</taxon>
        <taxon>Ranatrinae</taxon>
        <taxon>Ranatra</taxon>
    </lineage>
</organism>
<dbReference type="CDD" id="cd07042">
    <property type="entry name" value="STAS_SulP_like_sulfate_transporter"/>
    <property type="match status" value="1"/>
</dbReference>
<dbReference type="EMBL" id="JBFDAA010000018">
    <property type="protein sequence ID" value="KAL1116100.1"/>
    <property type="molecule type" value="Genomic_DNA"/>
</dbReference>
<protein>
    <recommendedName>
        <fullName evidence="6">SLC26A/SulP transporter domain-containing protein</fullName>
    </recommendedName>
</protein>
<keyword evidence="8" id="KW-1185">Reference proteome</keyword>
<keyword evidence="3 5" id="KW-1133">Transmembrane helix</keyword>
<dbReference type="InterPro" id="IPR036551">
    <property type="entry name" value="Flavin_trans-like"/>
</dbReference>
<dbReference type="Proteomes" id="UP001558652">
    <property type="component" value="Unassembled WGS sequence"/>
</dbReference>
<comment type="subcellular location">
    <subcellularLocation>
        <location evidence="1">Membrane</location>
        <topology evidence="1">Multi-pass membrane protein</topology>
    </subcellularLocation>
</comment>
<evidence type="ECO:0000256" key="1">
    <source>
        <dbReference type="ARBA" id="ARBA00004141"/>
    </source>
</evidence>
<name>A0ABD0XZK2_9HEMI</name>
<feature type="transmembrane region" description="Helical" evidence="5">
    <location>
        <begin position="285"/>
        <end position="307"/>
    </location>
</feature>
<feature type="transmembrane region" description="Helical" evidence="5">
    <location>
        <begin position="366"/>
        <end position="386"/>
    </location>
</feature>
<feature type="transmembrane region" description="Helical" evidence="5">
    <location>
        <begin position="37"/>
        <end position="58"/>
    </location>
</feature>
<dbReference type="GO" id="GO:0016020">
    <property type="term" value="C:membrane"/>
    <property type="evidence" value="ECO:0007669"/>
    <property type="project" value="UniProtKB-SubCell"/>
</dbReference>
<sequence length="595" mass="64918">MVQWLRHRALTRKVLYKRIPVVGWLSNYSTRSAVADLLAGVTVGLTVIPQAIAYASVAGLPPQYGLYSSFVGCFVYAMLGSCKDSPIGPTAIMAILTRENLHNLGPEGAVLLAFITGSIQLIMGILQLGFLIDFISGPVSVGFTSAAAIIIATTQVKDLLGLTYSASSFIDVWDQLALHISETRLWDAILGFTCMTILLILRKVKDIPVGPDDSKEKTVFQKILSQVLWFVSTARNILVVVICAVMAYMFHQHGSIPFVLSGHVKEGLPHIHLPPFQINTGTRNYSFLDLCSSFGSAIVILPLLSILEDISLGKVFSDGRSIDATQEMMALGVCNVASSFFGSMPVSGALSRGAVNHASGVQTTLGGIYTGLIVIVSLQFFTPYFYYIPKASLAAVIIAAVVFMVEFHVVKPIWRTNKMDLIPAAATFISCLLIRLELGIVIGIGTNVLFLLYASARPSVHVEKHTTDWGCEYLMITPDRSLVFPSVEYVRHLVSKAGVKQGSSCIPVVIDSRHVQGADFTAAKGVKLLIEDFVKRDQPLLFYNLKPSVVEVFQGVQPVSFQHCSTETQLYSMLRGNLSIQLTNFLILCQRFGQN</sequence>
<feature type="domain" description="SLC26A/SulP transporter" evidence="6">
    <location>
        <begin position="35"/>
        <end position="425"/>
    </location>
</feature>
<keyword evidence="4 5" id="KW-0472">Membrane</keyword>
<evidence type="ECO:0000313" key="7">
    <source>
        <dbReference type="EMBL" id="KAL1116100.1"/>
    </source>
</evidence>
<keyword evidence="2 5" id="KW-0812">Transmembrane</keyword>
<feature type="transmembrane region" description="Helical" evidence="5">
    <location>
        <begin position="185"/>
        <end position="202"/>
    </location>
</feature>
<dbReference type="InterPro" id="IPR011547">
    <property type="entry name" value="SLC26A/SulP_dom"/>
</dbReference>
<dbReference type="PANTHER" id="PTHR11814">
    <property type="entry name" value="SULFATE TRANSPORTER"/>
    <property type="match status" value="1"/>
</dbReference>
<comment type="caution">
    <text evidence="7">The sequence shown here is derived from an EMBL/GenBank/DDBJ whole genome shotgun (WGS) entry which is preliminary data.</text>
</comment>
<dbReference type="AlphaFoldDB" id="A0ABD0XZK2"/>
<reference evidence="7 8" key="1">
    <citation type="submission" date="2024-07" db="EMBL/GenBank/DDBJ databases">
        <title>Chromosome-level genome assembly of the water stick insect Ranatra chinensis (Heteroptera: Nepidae).</title>
        <authorList>
            <person name="Liu X."/>
        </authorList>
    </citation>
    <scope>NUCLEOTIDE SEQUENCE [LARGE SCALE GENOMIC DNA]</scope>
    <source>
        <strain evidence="7">Cailab_2021Rc</strain>
        <tissue evidence="7">Muscle</tissue>
    </source>
</reference>
<dbReference type="Pfam" id="PF00916">
    <property type="entry name" value="Sulfate_transp"/>
    <property type="match status" value="1"/>
</dbReference>
<feature type="transmembrane region" description="Helical" evidence="5">
    <location>
        <begin position="393"/>
        <end position="414"/>
    </location>
</feature>
<evidence type="ECO:0000256" key="2">
    <source>
        <dbReference type="ARBA" id="ARBA00022692"/>
    </source>
</evidence>
<evidence type="ECO:0000256" key="5">
    <source>
        <dbReference type="SAM" id="Phobius"/>
    </source>
</evidence>